<protein>
    <recommendedName>
        <fullName evidence="3">Protein HflK</fullName>
    </recommendedName>
</protein>
<evidence type="ECO:0000313" key="8">
    <source>
        <dbReference type="Proteomes" id="UP000595460"/>
    </source>
</evidence>
<dbReference type="Pfam" id="PF01145">
    <property type="entry name" value="Band_7"/>
    <property type="match status" value="1"/>
</dbReference>
<keyword evidence="7" id="KW-0378">Hydrolase</keyword>
<dbReference type="GO" id="GO:0008233">
    <property type="term" value="F:peptidase activity"/>
    <property type="evidence" value="ECO:0007669"/>
    <property type="project" value="UniProtKB-KW"/>
</dbReference>
<dbReference type="CDD" id="cd03404">
    <property type="entry name" value="SPFH_HflK"/>
    <property type="match status" value="1"/>
</dbReference>
<dbReference type="GO" id="GO:0006508">
    <property type="term" value="P:proteolysis"/>
    <property type="evidence" value="ECO:0007669"/>
    <property type="project" value="UniProtKB-KW"/>
</dbReference>
<accession>A0ABX7BSQ9</accession>
<comment type="function">
    <text evidence="3">HflC and HflK could encode or regulate a protease.</text>
</comment>
<proteinExistence type="inferred from homology"/>
<evidence type="ECO:0000256" key="5">
    <source>
        <dbReference type="SAM" id="MobiDB-lite"/>
    </source>
</evidence>
<gene>
    <name evidence="7" type="primary">hflK</name>
    <name evidence="7" type="ORF">JI749_09090</name>
</gene>
<dbReference type="InterPro" id="IPR010201">
    <property type="entry name" value="HflK"/>
</dbReference>
<evidence type="ECO:0000259" key="6">
    <source>
        <dbReference type="SMART" id="SM00244"/>
    </source>
</evidence>
<dbReference type="EMBL" id="CP068047">
    <property type="protein sequence ID" value="QQR34547.1"/>
    <property type="molecule type" value="Genomic_DNA"/>
</dbReference>
<dbReference type="SMART" id="SM00244">
    <property type="entry name" value="PHB"/>
    <property type="match status" value="1"/>
</dbReference>
<dbReference type="Proteomes" id="UP000595460">
    <property type="component" value="Chromosome"/>
</dbReference>
<name>A0ABX7BSQ9_9HYPH</name>
<dbReference type="PANTHER" id="PTHR42911">
    <property type="entry name" value="MODULATOR OF FTSH PROTEASE HFLC"/>
    <property type="match status" value="1"/>
</dbReference>
<feature type="region of interest" description="Disordered" evidence="5">
    <location>
        <begin position="349"/>
        <end position="368"/>
    </location>
</feature>
<dbReference type="PANTHER" id="PTHR42911:SF1">
    <property type="entry name" value="MODULATOR OF FTSH PROTEASE HFLC"/>
    <property type="match status" value="1"/>
</dbReference>
<dbReference type="Gene3D" id="3.30.479.30">
    <property type="entry name" value="Band 7 domain"/>
    <property type="match status" value="1"/>
</dbReference>
<dbReference type="RefSeq" id="WP_201652389.1">
    <property type="nucleotide sequence ID" value="NZ_CP068047.1"/>
</dbReference>
<evidence type="ECO:0000256" key="3">
    <source>
        <dbReference type="RuleBase" id="RU364113"/>
    </source>
</evidence>
<evidence type="ECO:0000256" key="2">
    <source>
        <dbReference type="ARBA" id="ARBA00006971"/>
    </source>
</evidence>
<dbReference type="SUPFAM" id="SSF117892">
    <property type="entry name" value="Band 7/SPFH domain"/>
    <property type="match status" value="1"/>
</dbReference>
<comment type="subcellular location">
    <subcellularLocation>
        <location evidence="1">Membrane</location>
        <topology evidence="1">Single-pass membrane protein</topology>
    </subcellularLocation>
</comment>
<evidence type="ECO:0000313" key="7">
    <source>
        <dbReference type="EMBL" id="QQR34547.1"/>
    </source>
</evidence>
<comment type="similarity">
    <text evidence="2 3">Belongs to the band 7/mec-2 family. HflK subfamily.</text>
</comment>
<evidence type="ECO:0000256" key="1">
    <source>
        <dbReference type="ARBA" id="ARBA00004167"/>
    </source>
</evidence>
<keyword evidence="4" id="KW-0175">Coiled coil</keyword>
<sequence length="368" mass="39401">MPWENNGGGGGRGNNGGPWGQTPGGGGNGPRRPGGGNTPSLEDILNRGRDQFRGGVPGGRWAIIGGVLALVAFWAVNSFYTINSGEVGVELRFGAPKPVLSQAGLHFHLWPIETVERAPLTLNQTQIGAANSAGTRSAAGDGLMLSGDQNIVNVQFSVRWVIDDPIAYLFNVRDPDSMLRFTAESAMREVVGRRPAQDVYSDDRAGIQAEVLEIVRGVLTSYGLGVQVSEILIENAGPPTEVIDAFNEVQRARQDETRLQEEARSYANTLLGDARGRAAALREDAAAYTNRVVQEATGEAERFNAIYAEYVNAPEVTRKRLFLETMEEVLGGSEKVLIENGANGQGVVPYLPLPELRPGATTTTTTGN</sequence>
<feature type="region of interest" description="Disordered" evidence="5">
    <location>
        <begin position="1"/>
        <end position="44"/>
    </location>
</feature>
<comment type="subunit">
    <text evidence="3">HflC and HflK may interact to form a multimeric complex.</text>
</comment>
<dbReference type="NCBIfam" id="TIGR01933">
    <property type="entry name" value="hflK"/>
    <property type="match status" value="1"/>
</dbReference>
<organism evidence="7 8">
    <name type="scientific">Devosia oryziradicis</name>
    <dbReference type="NCBI Taxonomy" id="2801335"/>
    <lineage>
        <taxon>Bacteria</taxon>
        <taxon>Pseudomonadati</taxon>
        <taxon>Pseudomonadota</taxon>
        <taxon>Alphaproteobacteria</taxon>
        <taxon>Hyphomicrobiales</taxon>
        <taxon>Devosiaceae</taxon>
        <taxon>Devosia</taxon>
    </lineage>
</organism>
<feature type="domain" description="Band 7" evidence="6">
    <location>
        <begin position="77"/>
        <end position="250"/>
    </location>
</feature>
<dbReference type="InterPro" id="IPR036013">
    <property type="entry name" value="Band_7/SPFH_dom_sf"/>
</dbReference>
<feature type="coiled-coil region" evidence="4">
    <location>
        <begin position="242"/>
        <end position="269"/>
    </location>
</feature>
<dbReference type="InterPro" id="IPR001107">
    <property type="entry name" value="Band_7"/>
</dbReference>
<keyword evidence="8" id="KW-1185">Reference proteome</keyword>
<feature type="compositionally biased region" description="Gly residues" evidence="5">
    <location>
        <begin position="1"/>
        <end position="37"/>
    </location>
</feature>
<keyword evidence="7" id="KW-0645">Protease</keyword>
<evidence type="ECO:0000256" key="4">
    <source>
        <dbReference type="SAM" id="Coils"/>
    </source>
</evidence>
<reference evidence="7 8" key="1">
    <citation type="submission" date="2021-01" db="EMBL/GenBank/DDBJ databases">
        <title>Genome seq and assembly of Devosia sp. G19.</title>
        <authorList>
            <person name="Chhetri G."/>
        </authorList>
    </citation>
    <scope>NUCLEOTIDE SEQUENCE [LARGE SCALE GENOMIC DNA]</scope>
    <source>
        <strain evidence="7 8">G19</strain>
    </source>
</reference>